<evidence type="ECO:0000259" key="3">
    <source>
        <dbReference type="PROSITE" id="PS50977"/>
    </source>
</evidence>
<evidence type="ECO:0000313" key="4">
    <source>
        <dbReference type="EMBL" id="STZ58262.1"/>
    </source>
</evidence>
<feature type="domain" description="HTH tetR-type" evidence="3">
    <location>
        <begin position="1"/>
        <end position="54"/>
    </location>
</feature>
<reference evidence="4 5" key="1">
    <citation type="submission" date="2018-06" db="EMBL/GenBank/DDBJ databases">
        <authorList>
            <consortium name="Pathogen Informatics"/>
            <person name="Doyle S."/>
        </authorList>
    </citation>
    <scope>NUCLEOTIDE SEQUENCE [LARGE SCALE GENOMIC DNA]</scope>
    <source>
        <strain evidence="4 5">NCTC10821</strain>
    </source>
</reference>
<dbReference type="InterPro" id="IPR009057">
    <property type="entry name" value="Homeodomain-like_sf"/>
</dbReference>
<dbReference type="InterPro" id="IPR041583">
    <property type="entry name" value="TetR_C_31"/>
</dbReference>
<dbReference type="Gene3D" id="1.10.357.10">
    <property type="entry name" value="Tetracycline Repressor, domain 2"/>
    <property type="match status" value="1"/>
</dbReference>
<keyword evidence="5" id="KW-1185">Reference proteome</keyword>
<dbReference type="PROSITE" id="PS50977">
    <property type="entry name" value="HTH_TETR_2"/>
    <property type="match status" value="1"/>
</dbReference>
<dbReference type="OrthoDB" id="6929199at2"/>
<dbReference type="InterPro" id="IPR001647">
    <property type="entry name" value="HTH_TetR"/>
</dbReference>
<feature type="DNA-binding region" description="H-T-H motif" evidence="2">
    <location>
        <begin position="17"/>
        <end position="36"/>
    </location>
</feature>
<dbReference type="Proteomes" id="UP000254978">
    <property type="component" value="Unassembled WGS sequence"/>
</dbReference>
<accession>A0A378TBQ2</accession>
<dbReference type="GO" id="GO:0003677">
    <property type="term" value="F:DNA binding"/>
    <property type="evidence" value="ECO:0007669"/>
    <property type="project" value="UniProtKB-UniRule"/>
</dbReference>
<evidence type="ECO:0000256" key="1">
    <source>
        <dbReference type="ARBA" id="ARBA00023125"/>
    </source>
</evidence>
<gene>
    <name evidence="4" type="ORF">NCTC10821_01773</name>
</gene>
<organism evidence="4 5">
    <name type="scientific">Mycolicibacterium tokaiense</name>
    <dbReference type="NCBI Taxonomy" id="39695"/>
    <lineage>
        <taxon>Bacteria</taxon>
        <taxon>Bacillati</taxon>
        <taxon>Actinomycetota</taxon>
        <taxon>Actinomycetes</taxon>
        <taxon>Mycobacteriales</taxon>
        <taxon>Mycobacteriaceae</taxon>
        <taxon>Mycolicibacterium</taxon>
    </lineage>
</organism>
<proteinExistence type="predicted"/>
<dbReference type="EMBL" id="UGQT01000001">
    <property type="protein sequence ID" value="STZ58262.1"/>
    <property type="molecule type" value="Genomic_DNA"/>
</dbReference>
<sequence>MEATLKVVAETGVKSVTHRRVCSVANMSLGTVNYHYRDLNDLLLDSFAFYVERVSVAYENSFSTARNDEELADAVLALIDSLADDSDTAILMWELYVEAARDRRYRMLVRKWSVRAKSGVAAYCGATTATAIEALWDGAVMQRIVGDAYLPDDELRRVILSIIRSDPLRHYPDGRTMAAR</sequence>
<dbReference type="SUPFAM" id="SSF46689">
    <property type="entry name" value="Homeodomain-like"/>
    <property type="match status" value="1"/>
</dbReference>
<evidence type="ECO:0000256" key="2">
    <source>
        <dbReference type="PROSITE-ProRule" id="PRU00335"/>
    </source>
</evidence>
<protein>
    <submittedName>
        <fullName evidence="4">DeoR family transcriptional regulator</fullName>
    </submittedName>
</protein>
<dbReference type="Pfam" id="PF17940">
    <property type="entry name" value="TetR_C_31"/>
    <property type="match status" value="1"/>
</dbReference>
<dbReference type="AlphaFoldDB" id="A0A378TBQ2"/>
<name>A0A378TBQ2_9MYCO</name>
<evidence type="ECO:0000313" key="5">
    <source>
        <dbReference type="Proteomes" id="UP000254978"/>
    </source>
</evidence>
<keyword evidence="1 2" id="KW-0238">DNA-binding</keyword>